<dbReference type="EMBL" id="MHUZ01000028">
    <property type="protein sequence ID" value="OHA85215.1"/>
    <property type="molecule type" value="Genomic_DNA"/>
</dbReference>
<evidence type="ECO:0008006" key="8">
    <source>
        <dbReference type="Google" id="ProtNLM"/>
    </source>
</evidence>
<keyword evidence="2" id="KW-1133">Transmembrane helix</keyword>
<evidence type="ECO:0000259" key="5">
    <source>
        <dbReference type="PROSITE" id="PS51841"/>
    </source>
</evidence>
<evidence type="ECO:0000256" key="3">
    <source>
        <dbReference type="SAM" id="SignalP"/>
    </source>
</evidence>
<dbReference type="Pfam" id="PF00932">
    <property type="entry name" value="LTD"/>
    <property type="match status" value="1"/>
</dbReference>
<proteinExistence type="predicted"/>
<evidence type="ECO:0000313" key="7">
    <source>
        <dbReference type="Proteomes" id="UP000178168"/>
    </source>
</evidence>
<evidence type="ECO:0000256" key="1">
    <source>
        <dbReference type="SAM" id="MobiDB-lite"/>
    </source>
</evidence>
<dbReference type="SUPFAM" id="SSF74853">
    <property type="entry name" value="Lamin A/C globular tail domain"/>
    <property type="match status" value="2"/>
</dbReference>
<evidence type="ECO:0000256" key="2">
    <source>
        <dbReference type="SAM" id="Phobius"/>
    </source>
</evidence>
<dbReference type="InterPro" id="IPR000601">
    <property type="entry name" value="PKD_dom"/>
</dbReference>
<feature type="signal peptide" evidence="3">
    <location>
        <begin position="1"/>
        <end position="25"/>
    </location>
</feature>
<dbReference type="InterPro" id="IPR022409">
    <property type="entry name" value="PKD/Chitinase_dom"/>
</dbReference>
<name>A0A1G2SJH4_9BACT</name>
<organism evidence="6 7">
    <name type="scientific">Candidatus Yonathbacteria bacterium RIFOXYD1_FULL_52_36</name>
    <dbReference type="NCBI Taxonomy" id="1802730"/>
    <lineage>
        <taxon>Bacteria</taxon>
        <taxon>Candidatus Yonathiibacteriota</taxon>
    </lineage>
</organism>
<sequence>MRRNFFYTYIVGSTALFLAPLFASAMVSITEVMYDLAEGGDSGREWVEVQNTGTGPVTLTAWKFFEGEVNHGLTLSQGSETIPASGVGIIADNPANFLVDHPGFSGTIFDSSFSLSNTGETLTLRDENLADADTVSYTSEQGGAGDGNSLQKTGGSWRGATPTPGTVSGAPTPPEEPAQESEAKVVTTPTTPATEQTPTPTSQGSGVRTTWPEEPQVFADAGPAARIGIAGADLVFEGRAWGVNKNEPIQSARMLWTFGDGSSKEGNLVTHRFLYPGIYTVVLETTAGYFSGTDRVEVKVVPAELAIVRVKSGPQGFIEIANRGNEEIDLSYWMLRTGDRTAVLPRNTFVGPRRTIVFSEESTTLSVPVVGDVVLLYPNGTLAVLYDSARGQSVVPFVALAPVKNTSTAGATLPSINTPSRTLASTSMVSAALDVPLPEGLGASLLSTVGTSNGTAPLWPWLVAVVVLALGTIGTAFHIRRNEPALLEAPALSADDFEILEAEDEESGRKDSNPIPF</sequence>
<feature type="compositionally biased region" description="Low complexity" evidence="1">
    <location>
        <begin position="187"/>
        <end position="201"/>
    </location>
</feature>
<evidence type="ECO:0000313" key="6">
    <source>
        <dbReference type="EMBL" id="OHA85215.1"/>
    </source>
</evidence>
<dbReference type="InterPro" id="IPR013783">
    <property type="entry name" value="Ig-like_fold"/>
</dbReference>
<reference evidence="6 7" key="1">
    <citation type="journal article" date="2016" name="Nat. Commun.">
        <title>Thousands of microbial genomes shed light on interconnected biogeochemical processes in an aquifer system.</title>
        <authorList>
            <person name="Anantharaman K."/>
            <person name="Brown C.T."/>
            <person name="Hug L.A."/>
            <person name="Sharon I."/>
            <person name="Castelle C.J."/>
            <person name="Probst A.J."/>
            <person name="Thomas B.C."/>
            <person name="Singh A."/>
            <person name="Wilkins M.J."/>
            <person name="Karaoz U."/>
            <person name="Brodie E.L."/>
            <person name="Williams K.H."/>
            <person name="Hubbard S.S."/>
            <person name="Banfield J.F."/>
        </authorList>
    </citation>
    <scope>NUCLEOTIDE SEQUENCE [LARGE SCALE GENOMIC DNA]</scope>
</reference>
<keyword evidence="2" id="KW-0472">Membrane</keyword>
<feature type="transmembrane region" description="Helical" evidence="2">
    <location>
        <begin position="458"/>
        <end position="479"/>
    </location>
</feature>
<dbReference type="InterPro" id="IPR035986">
    <property type="entry name" value="PKD_dom_sf"/>
</dbReference>
<dbReference type="InterPro" id="IPR036415">
    <property type="entry name" value="Lamin_tail_dom_sf"/>
</dbReference>
<dbReference type="STRING" id="1802730.A2591_03925"/>
<dbReference type="SUPFAM" id="SSF49299">
    <property type="entry name" value="PKD domain"/>
    <property type="match status" value="1"/>
</dbReference>
<feature type="region of interest" description="Disordered" evidence="1">
    <location>
        <begin position="137"/>
        <end position="209"/>
    </location>
</feature>
<dbReference type="Proteomes" id="UP000178168">
    <property type="component" value="Unassembled WGS sequence"/>
</dbReference>
<dbReference type="InterPro" id="IPR001322">
    <property type="entry name" value="Lamin_tail_dom"/>
</dbReference>
<evidence type="ECO:0000259" key="4">
    <source>
        <dbReference type="PROSITE" id="PS50093"/>
    </source>
</evidence>
<keyword evidence="2" id="KW-0812">Transmembrane</keyword>
<protein>
    <recommendedName>
        <fullName evidence="8">PKD domain-containing protein</fullName>
    </recommendedName>
</protein>
<keyword evidence="3" id="KW-0732">Signal</keyword>
<dbReference type="PROSITE" id="PS50093">
    <property type="entry name" value="PKD"/>
    <property type="match status" value="1"/>
</dbReference>
<gene>
    <name evidence="6" type="ORF">A2591_03925</name>
</gene>
<accession>A0A1G2SJH4</accession>
<dbReference type="PROSITE" id="PS51841">
    <property type="entry name" value="LTD"/>
    <property type="match status" value="1"/>
</dbReference>
<feature type="chain" id="PRO_5009584445" description="PKD domain-containing protein" evidence="3">
    <location>
        <begin position="26"/>
        <end position="517"/>
    </location>
</feature>
<dbReference type="AlphaFoldDB" id="A0A1G2SJH4"/>
<dbReference type="Gene3D" id="2.60.40.10">
    <property type="entry name" value="Immunoglobulins"/>
    <property type="match status" value="1"/>
</dbReference>
<dbReference type="Pfam" id="PF18911">
    <property type="entry name" value="PKD_4"/>
    <property type="match status" value="1"/>
</dbReference>
<comment type="caution">
    <text evidence="6">The sequence shown here is derived from an EMBL/GenBank/DDBJ whole genome shotgun (WGS) entry which is preliminary data.</text>
</comment>
<dbReference type="SMART" id="SM00089">
    <property type="entry name" value="PKD"/>
    <property type="match status" value="1"/>
</dbReference>
<feature type="domain" description="LTD" evidence="5">
    <location>
        <begin position="13"/>
        <end position="139"/>
    </location>
</feature>
<feature type="domain" description="PKD" evidence="4">
    <location>
        <begin position="256"/>
        <end position="286"/>
    </location>
</feature>